<evidence type="ECO:0000313" key="3">
    <source>
        <dbReference type="Proteomes" id="UP000887013"/>
    </source>
</evidence>
<dbReference type="OrthoDB" id="7902892at2759"/>
<evidence type="ECO:0000313" key="2">
    <source>
        <dbReference type="EMBL" id="GFU31026.1"/>
    </source>
</evidence>
<organism evidence="2 3">
    <name type="scientific">Nephila pilipes</name>
    <name type="common">Giant wood spider</name>
    <name type="synonym">Nephila maculata</name>
    <dbReference type="NCBI Taxonomy" id="299642"/>
    <lineage>
        <taxon>Eukaryota</taxon>
        <taxon>Metazoa</taxon>
        <taxon>Ecdysozoa</taxon>
        <taxon>Arthropoda</taxon>
        <taxon>Chelicerata</taxon>
        <taxon>Arachnida</taxon>
        <taxon>Araneae</taxon>
        <taxon>Araneomorphae</taxon>
        <taxon>Entelegynae</taxon>
        <taxon>Araneoidea</taxon>
        <taxon>Nephilidae</taxon>
        <taxon>Nephila</taxon>
    </lineage>
</organism>
<gene>
    <name evidence="2" type="primary">X975_16196</name>
    <name evidence="1" type="ORF">NPIL_216411</name>
    <name evidence="2" type="ORF">NPIL_331731</name>
</gene>
<protein>
    <submittedName>
        <fullName evidence="2">Uncharacterized protein</fullName>
    </submittedName>
</protein>
<accession>A0A8X6UGN9</accession>
<dbReference type="AlphaFoldDB" id="A0A8X6UGN9"/>
<name>A0A8X6UGN9_NEPPI</name>
<evidence type="ECO:0000313" key="1">
    <source>
        <dbReference type="EMBL" id="GFT89747.1"/>
    </source>
</evidence>
<dbReference type="EMBL" id="BMAW01024854">
    <property type="protein sequence ID" value="GFT89747.1"/>
    <property type="molecule type" value="Genomic_DNA"/>
</dbReference>
<sequence>MPISTVYKAIKKRIRLNAIKIQIVQNLEKDDMPRRMASSMDMLRRIEYVGGFLNCKMSSGESCFHLSGGVKCTNVRLYGSETPMDTVNYKVTPRRLMCGVN</sequence>
<keyword evidence="3" id="KW-1185">Reference proteome</keyword>
<proteinExistence type="predicted"/>
<reference evidence="2" key="1">
    <citation type="submission" date="2020-08" db="EMBL/GenBank/DDBJ databases">
        <title>Multicomponent nature underlies the extraordinary mechanical properties of spider dragline silk.</title>
        <authorList>
            <person name="Kono N."/>
            <person name="Nakamura H."/>
            <person name="Mori M."/>
            <person name="Yoshida Y."/>
            <person name="Ohtoshi R."/>
            <person name="Malay A.D."/>
            <person name="Moran D.A.P."/>
            <person name="Tomita M."/>
            <person name="Numata K."/>
            <person name="Arakawa K."/>
        </authorList>
    </citation>
    <scope>NUCLEOTIDE SEQUENCE</scope>
</reference>
<dbReference type="Proteomes" id="UP000887013">
    <property type="component" value="Unassembled WGS sequence"/>
</dbReference>
<comment type="caution">
    <text evidence="2">The sequence shown here is derived from an EMBL/GenBank/DDBJ whole genome shotgun (WGS) entry which is preliminary data.</text>
</comment>
<dbReference type="EMBL" id="BMAW01033610">
    <property type="protein sequence ID" value="GFU31026.1"/>
    <property type="molecule type" value="Genomic_DNA"/>
</dbReference>